<keyword evidence="4" id="KW-1185">Reference proteome</keyword>
<dbReference type="InterPro" id="IPR013099">
    <property type="entry name" value="K_chnl_dom"/>
</dbReference>
<dbReference type="Gene3D" id="2.160.20.80">
    <property type="entry name" value="E3 ubiquitin-protein ligase SopA"/>
    <property type="match status" value="1"/>
</dbReference>
<dbReference type="AlphaFoldDB" id="A0A0M3DK42"/>
<proteinExistence type="predicted"/>
<dbReference type="InterPro" id="IPR001646">
    <property type="entry name" value="5peptide_repeat"/>
</dbReference>
<dbReference type="SUPFAM" id="SSF141571">
    <property type="entry name" value="Pentapeptide repeat-like"/>
    <property type="match status" value="1"/>
</dbReference>
<comment type="caution">
    <text evidence="3">The sequence shown here is derived from an EMBL/GenBank/DDBJ whole genome shotgun (WGS) entry which is preliminary data.</text>
</comment>
<dbReference type="Pfam" id="PF00805">
    <property type="entry name" value="Pentapeptide"/>
    <property type="match status" value="1"/>
</dbReference>
<organism evidence="3 4">
    <name type="scientific">Paraclostridium benzoelyticum</name>
    <dbReference type="NCBI Taxonomy" id="1629550"/>
    <lineage>
        <taxon>Bacteria</taxon>
        <taxon>Bacillati</taxon>
        <taxon>Bacillota</taxon>
        <taxon>Clostridia</taxon>
        <taxon>Peptostreptococcales</taxon>
        <taxon>Peptostreptococcaceae</taxon>
        <taxon>Paraclostridium</taxon>
    </lineage>
</organism>
<dbReference type="EMBL" id="LBBT01000147">
    <property type="protein sequence ID" value="KKY01752.1"/>
    <property type="molecule type" value="Genomic_DNA"/>
</dbReference>
<feature type="transmembrane region" description="Helical" evidence="1">
    <location>
        <begin position="274"/>
        <end position="295"/>
    </location>
</feature>
<feature type="transmembrane region" description="Helical" evidence="1">
    <location>
        <begin position="232"/>
        <end position="253"/>
    </location>
</feature>
<evidence type="ECO:0000313" key="4">
    <source>
        <dbReference type="Proteomes" id="UP000034407"/>
    </source>
</evidence>
<evidence type="ECO:0000259" key="2">
    <source>
        <dbReference type="Pfam" id="PF07885"/>
    </source>
</evidence>
<protein>
    <recommendedName>
        <fullName evidence="2">Potassium channel domain-containing protein</fullName>
    </recommendedName>
</protein>
<dbReference type="RefSeq" id="WP_046822593.1">
    <property type="nucleotide sequence ID" value="NZ_LBBT01000147.1"/>
</dbReference>
<dbReference type="Proteomes" id="UP000034407">
    <property type="component" value="Unassembled WGS sequence"/>
</dbReference>
<dbReference type="PATRIC" id="fig|1629550.3.peg.806"/>
<gene>
    <name evidence="3" type="ORF">VN21_06805</name>
</gene>
<keyword evidence="1" id="KW-1133">Transmembrane helix</keyword>
<keyword evidence="1" id="KW-0472">Membrane</keyword>
<accession>A0A0M3DK42</accession>
<sequence>MKTIEFNKLRKITNNEVNNRLNDKNIKDISSYEFNKYIKIDEILDLKIVKKTQFESRKIKDIQFENIEFIDCSFENSIFINCKFNKVKFINCSFKNSILRYNQLNNLIAEHSNFKKSIFINCHMDFMTIKDCDLKSFKLTESYIYNLEFDDSLVTKFNEDTFFDELNNESYESCYKFYRTIAYKFQENNLLAKYGEYLYIYKTTERKTLKGIKRFKSDALWLICGYGERPTYALITSLELIFLFTILYLIFGLKIGSEIISYKELFFTEKSANVMVDDFVRAFHFSIVTFTTVGYGDITPFGYSIFLSGIEMFLGVTMVGIWTATLARKINR</sequence>
<dbReference type="Gene3D" id="1.10.287.70">
    <property type="match status" value="1"/>
</dbReference>
<dbReference type="Pfam" id="PF07885">
    <property type="entry name" value="Ion_trans_2"/>
    <property type="match status" value="1"/>
</dbReference>
<feature type="transmembrane region" description="Helical" evidence="1">
    <location>
        <begin position="301"/>
        <end position="327"/>
    </location>
</feature>
<feature type="domain" description="Potassium channel" evidence="2">
    <location>
        <begin position="258"/>
        <end position="330"/>
    </location>
</feature>
<evidence type="ECO:0000256" key="1">
    <source>
        <dbReference type="SAM" id="Phobius"/>
    </source>
</evidence>
<name>A0A0M3DK42_9FIRM</name>
<dbReference type="OrthoDB" id="268207at2"/>
<evidence type="ECO:0000313" key="3">
    <source>
        <dbReference type="EMBL" id="KKY01752.1"/>
    </source>
</evidence>
<reference evidence="3 4" key="1">
    <citation type="submission" date="2015-04" db="EMBL/GenBank/DDBJ databases">
        <title>Microcin producing Clostridium sp. JC272T.</title>
        <authorList>
            <person name="Jyothsna T."/>
            <person name="Sasikala C."/>
            <person name="Ramana C."/>
        </authorList>
    </citation>
    <scope>NUCLEOTIDE SEQUENCE [LARGE SCALE GENOMIC DNA]</scope>
    <source>
        <strain evidence="3 4">JC272</strain>
    </source>
</reference>
<dbReference type="SUPFAM" id="SSF81324">
    <property type="entry name" value="Voltage-gated potassium channels"/>
    <property type="match status" value="1"/>
</dbReference>
<keyword evidence="1" id="KW-0812">Transmembrane</keyword>